<organism evidence="1 2">
    <name type="scientific">Sphingobacterium zeae</name>
    <dbReference type="NCBI Taxonomy" id="1776859"/>
    <lineage>
        <taxon>Bacteria</taxon>
        <taxon>Pseudomonadati</taxon>
        <taxon>Bacteroidota</taxon>
        <taxon>Sphingobacteriia</taxon>
        <taxon>Sphingobacteriales</taxon>
        <taxon>Sphingobacteriaceae</taxon>
        <taxon>Sphingobacterium</taxon>
    </lineage>
</organism>
<dbReference type="RefSeq" id="WP_307187685.1">
    <property type="nucleotide sequence ID" value="NZ_JAUTBA010000001.1"/>
</dbReference>
<protein>
    <submittedName>
        <fullName evidence="1">Uncharacterized protein</fullName>
    </submittedName>
</protein>
<dbReference type="Proteomes" id="UP001244640">
    <property type="component" value="Unassembled WGS sequence"/>
</dbReference>
<dbReference type="EMBL" id="JAUTBA010000001">
    <property type="protein sequence ID" value="MDQ1152375.1"/>
    <property type="molecule type" value="Genomic_DNA"/>
</dbReference>
<proteinExistence type="predicted"/>
<evidence type="ECO:0000313" key="1">
    <source>
        <dbReference type="EMBL" id="MDQ1152375.1"/>
    </source>
</evidence>
<comment type="caution">
    <text evidence="1">The sequence shown here is derived from an EMBL/GenBank/DDBJ whole genome shotgun (WGS) entry which is preliminary data.</text>
</comment>
<accession>A0ABU0UBZ2</accession>
<sequence>MRKNCFKSTDDLVLGIRTILSKNRCSFSVEEQVLLEDCITRLEETKDTPSSDPQVKLENLNVLITLMRVFAAAKHLIDLFFN</sequence>
<keyword evidence="2" id="KW-1185">Reference proteome</keyword>
<reference evidence="1 2" key="1">
    <citation type="submission" date="2023-07" db="EMBL/GenBank/DDBJ databases">
        <title>Functional and genomic diversity of the sorghum phyllosphere microbiome.</title>
        <authorList>
            <person name="Shade A."/>
        </authorList>
    </citation>
    <scope>NUCLEOTIDE SEQUENCE [LARGE SCALE GENOMIC DNA]</scope>
    <source>
        <strain evidence="1 2">SORGH_AS_0892</strain>
    </source>
</reference>
<name>A0ABU0UBZ2_9SPHI</name>
<evidence type="ECO:0000313" key="2">
    <source>
        <dbReference type="Proteomes" id="UP001244640"/>
    </source>
</evidence>
<gene>
    <name evidence="1" type="ORF">QE382_004359</name>
</gene>